<evidence type="ECO:0000313" key="13">
    <source>
        <dbReference type="Proteomes" id="UP001642484"/>
    </source>
</evidence>
<keyword evidence="13" id="KW-1185">Reference proteome</keyword>
<keyword evidence="3" id="KW-0677">Repeat</keyword>
<evidence type="ECO:0000256" key="5">
    <source>
        <dbReference type="ARBA" id="ARBA00022989"/>
    </source>
</evidence>
<comment type="subcellular location">
    <subcellularLocation>
        <location evidence="1">Membrane</location>
        <topology evidence="1">Multi-pass membrane protein</topology>
    </subcellularLocation>
</comment>
<dbReference type="PROSITE" id="PS50222">
    <property type="entry name" value="EF_HAND_2"/>
    <property type="match status" value="2"/>
</dbReference>
<dbReference type="InterPro" id="IPR033133">
    <property type="entry name" value="PUM-HD"/>
</dbReference>
<dbReference type="PROSITE" id="PS50302">
    <property type="entry name" value="PUM"/>
    <property type="match status" value="1"/>
</dbReference>
<dbReference type="PROSITE" id="PS00018">
    <property type="entry name" value="EF_HAND_1"/>
    <property type="match status" value="1"/>
</dbReference>
<dbReference type="InterPro" id="IPR001313">
    <property type="entry name" value="Pumilio_RNA-bd_rpt"/>
</dbReference>
<dbReference type="EMBL" id="CAXAMN010020001">
    <property type="protein sequence ID" value="CAK9055412.1"/>
    <property type="molecule type" value="Genomic_DNA"/>
</dbReference>
<feature type="transmembrane region" description="Helical" evidence="9">
    <location>
        <begin position="300"/>
        <end position="321"/>
    </location>
</feature>
<feature type="region of interest" description="Disordered" evidence="8">
    <location>
        <begin position="410"/>
        <end position="479"/>
    </location>
</feature>
<comment type="caution">
    <text evidence="12">The sequence shown here is derived from an EMBL/GenBank/DDBJ whole genome shotgun (WGS) entry which is preliminary data.</text>
</comment>
<dbReference type="SUPFAM" id="SSF47473">
    <property type="entry name" value="EF-hand"/>
    <property type="match status" value="1"/>
</dbReference>
<evidence type="ECO:0000256" key="9">
    <source>
        <dbReference type="SAM" id="Phobius"/>
    </source>
</evidence>
<dbReference type="Gene3D" id="1.25.10.10">
    <property type="entry name" value="Leucine-rich Repeat Variant"/>
    <property type="match status" value="1"/>
</dbReference>
<dbReference type="InterPro" id="IPR004837">
    <property type="entry name" value="NaCa_Exmemb"/>
</dbReference>
<dbReference type="CDD" id="cd00051">
    <property type="entry name" value="EFh"/>
    <property type="match status" value="1"/>
</dbReference>
<reference evidence="12 13" key="1">
    <citation type="submission" date="2024-02" db="EMBL/GenBank/DDBJ databases">
        <authorList>
            <person name="Chen Y."/>
            <person name="Shah S."/>
            <person name="Dougan E. K."/>
            <person name="Thang M."/>
            <person name="Chan C."/>
        </authorList>
    </citation>
    <scope>NUCLEOTIDE SEQUENCE [LARGE SCALE GENOMIC DNA]</scope>
</reference>
<evidence type="ECO:0000256" key="3">
    <source>
        <dbReference type="ARBA" id="ARBA00022737"/>
    </source>
</evidence>
<keyword evidence="2 9" id="KW-0812">Transmembrane</keyword>
<protein>
    <recommendedName>
        <fullName evidence="14">Calmodulin</fullName>
    </recommendedName>
</protein>
<dbReference type="InterPro" id="IPR018247">
    <property type="entry name" value="EF_Hand_1_Ca_BS"/>
</dbReference>
<accession>A0ABP0MXN5</accession>
<gene>
    <name evidence="12" type="ORF">CCMP2556_LOCUS27559</name>
</gene>
<feature type="transmembrane region" description="Helical" evidence="9">
    <location>
        <begin position="187"/>
        <end position="210"/>
    </location>
</feature>
<proteinExistence type="predicted"/>
<evidence type="ECO:0000259" key="11">
    <source>
        <dbReference type="PROSITE" id="PS50303"/>
    </source>
</evidence>
<evidence type="ECO:0000256" key="7">
    <source>
        <dbReference type="PROSITE-ProRule" id="PRU00317"/>
    </source>
</evidence>
<dbReference type="Pfam" id="PF01699">
    <property type="entry name" value="Na_Ca_ex"/>
    <property type="match status" value="1"/>
</dbReference>
<feature type="region of interest" description="Disordered" evidence="8">
    <location>
        <begin position="120"/>
        <end position="140"/>
    </location>
</feature>
<feature type="domain" description="EF-hand" evidence="10">
    <location>
        <begin position="38"/>
        <end position="64"/>
    </location>
</feature>
<dbReference type="Pfam" id="PF13499">
    <property type="entry name" value="EF-hand_7"/>
    <property type="match status" value="1"/>
</dbReference>
<evidence type="ECO:0000256" key="4">
    <source>
        <dbReference type="ARBA" id="ARBA00022837"/>
    </source>
</evidence>
<dbReference type="InterPro" id="IPR011992">
    <property type="entry name" value="EF-hand-dom_pair"/>
</dbReference>
<evidence type="ECO:0000256" key="6">
    <source>
        <dbReference type="ARBA" id="ARBA00023136"/>
    </source>
</evidence>
<keyword evidence="6 9" id="KW-0472">Membrane</keyword>
<evidence type="ECO:0000256" key="2">
    <source>
        <dbReference type="ARBA" id="ARBA00022692"/>
    </source>
</evidence>
<name>A0ABP0MXN5_9DINO</name>
<dbReference type="SMART" id="SM00025">
    <property type="entry name" value="Pumilio"/>
    <property type="match status" value="5"/>
</dbReference>
<evidence type="ECO:0000259" key="10">
    <source>
        <dbReference type="PROSITE" id="PS50222"/>
    </source>
</evidence>
<dbReference type="Gene3D" id="1.10.238.10">
    <property type="entry name" value="EF-hand"/>
    <property type="match status" value="1"/>
</dbReference>
<dbReference type="SUPFAM" id="SSF48371">
    <property type="entry name" value="ARM repeat"/>
    <property type="match status" value="1"/>
</dbReference>
<dbReference type="PROSITE" id="PS50303">
    <property type="entry name" value="PUM_HD"/>
    <property type="match status" value="1"/>
</dbReference>
<evidence type="ECO:0008006" key="14">
    <source>
        <dbReference type="Google" id="ProtNLM"/>
    </source>
</evidence>
<dbReference type="Pfam" id="PF00806">
    <property type="entry name" value="PUF"/>
    <property type="match status" value="4"/>
</dbReference>
<dbReference type="InterPro" id="IPR016024">
    <property type="entry name" value="ARM-type_fold"/>
</dbReference>
<dbReference type="InterPro" id="IPR011989">
    <property type="entry name" value="ARM-like"/>
</dbReference>
<dbReference type="InterPro" id="IPR002048">
    <property type="entry name" value="EF_hand_dom"/>
</dbReference>
<evidence type="ECO:0000256" key="1">
    <source>
        <dbReference type="ARBA" id="ARBA00004141"/>
    </source>
</evidence>
<dbReference type="SMART" id="SM00054">
    <property type="entry name" value="EFh"/>
    <property type="match status" value="2"/>
</dbReference>
<feature type="domain" description="EF-hand" evidence="10">
    <location>
        <begin position="65"/>
        <end position="100"/>
    </location>
</feature>
<dbReference type="PANTHER" id="PTHR12537">
    <property type="entry name" value="RNA BINDING PROTEIN PUMILIO-RELATED"/>
    <property type="match status" value="1"/>
</dbReference>
<feature type="compositionally biased region" description="Basic and acidic residues" evidence="8">
    <location>
        <begin position="457"/>
        <end position="468"/>
    </location>
</feature>
<feature type="domain" description="PUM-HD" evidence="11">
    <location>
        <begin position="396"/>
        <end position="743"/>
    </location>
</feature>
<feature type="compositionally biased region" description="Acidic residues" evidence="8">
    <location>
        <begin position="123"/>
        <end position="140"/>
    </location>
</feature>
<keyword evidence="4" id="KW-0106">Calcium</keyword>
<feature type="transmembrane region" description="Helical" evidence="9">
    <location>
        <begin position="156"/>
        <end position="175"/>
    </location>
</feature>
<sequence>MASFREKQWCKKGDLNQVLLNKESMDEVRRMCKVLAPFFAHYDANGDNAIDFEEFRMIFKDGENLSRDGQYAIFDAADMNRSGDISFEEFVACLMSFALDPNTDLQEVKKPKYAVNPIKYLENGDEEGEEDEEEDVPEDLADLDPEEQQKRIKIRAAYQMAMGTLLVLIFSDPMVDLLSELGKRLDVSAFYISFVLAPLASNASELVAAYNYAKKRTCKSITTSLSTLEAASGRRARLVTTEGYFQNLARLRVGRWSTRPMGRVAVASPKAWEFSAETTAILLIQVLIALSAVFRRVHRLLDGFLILSLYPLCLATVYAGAPRRGRAPGGKVQLHLPKRPKRLEALGLSALRDLSLVALVGKRVFWIDVIIADGWSFCYVTAQILPLPVHTSATWMPAVPASASATITARVDADVHRSPPRTTSAHEDEDEGRGDAAGRPPRPSATVARRRRRRRALERAKRVVEERSGSSGDPSIDELREGLRGDQAQGMQRLRGQVWHLSRDAAGCRIVQEALEVGGREAVDLARELEGHVLEAVMCPHANYVVQKVVSHLSVAASSFVVRELQGNAERVAKNGFACRIFCRLLEFSGTDATSRLVDELLEGENLCTHGFAHHVIQSILEYGEEHHKNLIAKMLMSELWTHATHKSSSYLIETALCYCSEEDQDVLVAELGHPEALLRLAMNPFGSFVARSLLQNPKVDAQVALGYLQDHRASVEATAHGLRFLVDVGLEQGPLESGQKEGTRRAARRELVTALNNESLNHPPSTTNAAFSRAFVRSRLAGASTVQTVTGAVDVRQNEASGVADDVLLLALVQVALAAKFYAVQNASASPEGCEAVQAELTSTLMKAHCGKLVQNFVNRGPDTKGCLAVDTPKVRLALANKMFKQCGAWHLYDFHQPSKTCWRWRKKGKCFERSTKCIGHKEEAWAQERKNNLCEVDCIPAQPTLTEKVMKSYCFDWETSDADVTPYAKGCKSEDSYYVRRALANKMFSHCGAHYLYDFDSPSSRCFEWIQDQKCWTRGTACGSHVEQRKSVARKALMCEIPKISIDGKTCKGTPYTFDKKKRCDGWKGLTEAQCLAKCRSNAKASRCPQKVCRAAVFYPSSGWCHLYDQCDELKEFASARFLGDEVPMRSIEGKRCKLTPYTSLGGGVCLKVERPGAW</sequence>
<organism evidence="12 13">
    <name type="scientific">Durusdinium trenchii</name>
    <dbReference type="NCBI Taxonomy" id="1381693"/>
    <lineage>
        <taxon>Eukaryota</taxon>
        <taxon>Sar</taxon>
        <taxon>Alveolata</taxon>
        <taxon>Dinophyceae</taxon>
        <taxon>Suessiales</taxon>
        <taxon>Symbiodiniaceae</taxon>
        <taxon>Durusdinium</taxon>
    </lineage>
</organism>
<evidence type="ECO:0000313" key="12">
    <source>
        <dbReference type="EMBL" id="CAK9055412.1"/>
    </source>
</evidence>
<feature type="repeat" description="Pumilio" evidence="7">
    <location>
        <begin position="528"/>
        <end position="563"/>
    </location>
</feature>
<dbReference type="Proteomes" id="UP001642484">
    <property type="component" value="Unassembled WGS sequence"/>
</dbReference>
<keyword evidence="5 9" id="KW-1133">Transmembrane helix</keyword>
<evidence type="ECO:0000256" key="8">
    <source>
        <dbReference type="SAM" id="MobiDB-lite"/>
    </source>
</evidence>
<dbReference type="PANTHER" id="PTHR12537:SF12">
    <property type="entry name" value="MATERNAL PROTEIN PUMILIO"/>
    <property type="match status" value="1"/>
</dbReference>